<accession>A0A1K1MXT5</accession>
<dbReference type="EMBL" id="FPIZ01000002">
    <property type="protein sequence ID" value="SFW28012.1"/>
    <property type="molecule type" value="Genomic_DNA"/>
</dbReference>
<evidence type="ECO:0000313" key="1">
    <source>
        <dbReference type="EMBL" id="SFW28012.1"/>
    </source>
</evidence>
<protein>
    <submittedName>
        <fullName evidence="1">Uncharacterized protein</fullName>
    </submittedName>
</protein>
<dbReference type="AlphaFoldDB" id="A0A1K1MXT5"/>
<evidence type="ECO:0000313" key="2">
    <source>
        <dbReference type="Proteomes" id="UP000183788"/>
    </source>
</evidence>
<gene>
    <name evidence="1" type="ORF">SAMN05661012_00988</name>
</gene>
<reference evidence="1 2" key="1">
    <citation type="submission" date="2016-11" db="EMBL/GenBank/DDBJ databases">
        <authorList>
            <person name="Jaros S."/>
            <person name="Januszkiewicz K."/>
            <person name="Wedrychowicz H."/>
        </authorList>
    </citation>
    <scope>NUCLEOTIDE SEQUENCE [LARGE SCALE GENOMIC DNA]</scope>
    <source>
        <strain evidence="1 2">DSM 784</strain>
    </source>
</reference>
<proteinExistence type="predicted"/>
<sequence length="58" mass="6465">MGKLINGELGKALATPADMVTQIFLNIMRPVTLQPANKENKKGIERWLNSFLTLVILL</sequence>
<organism evidence="1 2">
    <name type="scientific">Chitinophaga sancti</name>
    <dbReference type="NCBI Taxonomy" id="1004"/>
    <lineage>
        <taxon>Bacteria</taxon>
        <taxon>Pseudomonadati</taxon>
        <taxon>Bacteroidota</taxon>
        <taxon>Chitinophagia</taxon>
        <taxon>Chitinophagales</taxon>
        <taxon>Chitinophagaceae</taxon>
        <taxon>Chitinophaga</taxon>
    </lineage>
</organism>
<dbReference type="Proteomes" id="UP000183788">
    <property type="component" value="Unassembled WGS sequence"/>
</dbReference>
<name>A0A1K1MXT5_9BACT</name>